<feature type="compositionally biased region" description="Basic and acidic residues" evidence="1">
    <location>
        <begin position="1"/>
        <end position="17"/>
    </location>
</feature>
<dbReference type="OrthoDB" id="8933311at2759"/>
<gene>
    <name evidence="3" type="primary">LOC115545547</name>
</gene>
<dbReference type="InterPro" id="IPR057603">
    <property type="entry name" value="Periphilin-1_C"/>
</dbReference>
<dbReference type="CDD" id="cd22896">
    <property type="entry name" value="periphilin-like"/>
    <property type="match status" value="1"/>
</dbReference>
<dbReference type="RefSeq" id="XP_030214707.1">
    <property type="nucleotide sequence ID" value="XM_030358847.1"/>
</dbReference>
<dbReference type="Ensembl" id="ENSGMOT00000031093.1">
    <property type="protein sequence ID" value="ENSGMOP00000023696.1"/>
    <property type="gene ID" value="ENSGMOG00000031632.1"/>
</dbReference>
<reference evidence="3" key="1">
    <citation type="submission" date="2019-07" db="EMBL/GenBank/DDBJ databases">
        <authorList>
            <consortium name="Wellcome Sanger Institute Data Sharing"/>
        </authorList>
    </citation>
    <scope>NUCLEOTIDE SEQUENCE [LARGE SCALE GENOMIC DNA]</scope>
</reference>
<evidence type="ECO:0000259" key="2">
    <source>
        <dbReference type="Pfam" id="PF25234"/>
    </source>
</evidence>
<dbReference type="Pfam" id="PF25234">
    <property type="entry name" value="Periphilin_C"/>
    <property type="match status" value="1"/>
</dbReference>
<dbReference type="KEGG" id="gmh:115545547"/>
<evidence type="ECO:0000313" key="4">
    <source>
        <dbReference type="Proteomes" id="UP000694546"/>
    </source>
</evidence>
<feature type="region of interest" description="Disordered" evidence="1">
    <location>
        <begin position="114"/>
        <end position="159"/>
    </location>
</feature>
<evidence type="ECO:0000256" key="1">
    <source>
        <dbReference type="SAM" id="MobiDB-lite"/>
    </source>
</evidence>
<feature type="region of interest" description="Disordered" evidence="1">
    <location>
        <begin position="1"/>
        <end position="79"/>
    </location>
</feature>
<feature type="compositionally biased region" description="Polar residues" evidence="1">
    <location>
        <begin position="122"/>
        <end position="133"/>
    </location>
</feature>
<reference evidence="3" key="2">
    <citation type="submission" date="2025-08" db="UniProtKB">
        <authorList>
            <consortium name="Ensembl"/>
        </authorList>
    </citation>
    <scope>IDENTIFICATION</scope>
</reference>
<name>A0A8C5FB49_GADMO</name>
<dbReference type="Proteomes" id="UP000694546">
    <property type="component" value="Chromosome 1"/>
</dbReference>
<reference evidence="3" key="3">
    <citation type="submission" date="2025-09" db="UniProtKB">
        <authorList>
            <consortium name="Ensembl"/>
        </authorList>
    </citation>
    <scope>IDENTIFICATION</scope>
</reference>
<dbReference type="GO" id="GO:0097355">
    <property type="term" value="P:protein localization to heterochromatin"/>
    <property type="evidence" value="ECO:0007669"/>
    <property type="project" value="TreeGrafter"/>
</dbReference>
<feature type="compositionally biased region" description="Polar residues" evidence="1">
    <location>
        <begin position="20"/>
        <end position="29"/>
    </location>
</feature>
<dbReference type="InterPro" id="IPR028851">
    <property type="entry name" value="Pphln1"/>
</dbReference>
<organism evidence="3 4">
    <name type="scientific">Gadus morhua</name>
    <name type="common">Atlantic cod</name>
    <dbReference type="NCBI Taxonomy" id="8049"/>
    <lineage>
        <taxon>Eukaryota</taxon>
        <taxon>Metazoa</taxon>
        <taxon>Chordata</taxon>
        <taxon>Craniata</taxon>
        <taxon>Vertebrata</taxon>
        <taxon>Euteleostomi</taxon>
        <taxon>Actinopterygii</taxon>
        <taxon>Neopterygii</taxon>
        <taxon>Teleostei</taxon>
        <taxon>Neoteleostei</taxon>
        <taxon>Acanthomorphata</taxon>
        <taxon>Zeiogadaria</taxon>
        <taxon>Gadariae</taxon>
        <taxon>Gadiformes</taxon>
        <taxon>Gadoidei</taxon>
        <taxon>Gadidae</taxon>
        <taxon>Gadus</taxon>
    </lineage>
</organism>
<dbReference type="GO" id="GO:0045814">
    <property type="term" value="P:negative regulation of gene expression, epigenetic"/>
    <property type="evidence" value="ECO:0007669"/>
    <property type="project" value="TreeGrafter"/>
</dbReference>
<dbReference type="GO" id="GO:0005654">
    <property type="term" value="C:nucleoplasm"/>
    <property type="evidence" value="ECO:0007669"/>
    <property type="project" value="TreeGrafter"/>
</dbReference>
<dbReference type="PANTHER" id="PTHR15836:SF4">
    <property type="entry name" value="PERIPHILIN-1"/>
    <property type="match status" value="1"/>
</dbReference>
<evidence type="ECO:0000313" key="3">
    <source>
        <dbReference type="Ensembl" id="ENSGMOP00000023696.1"/>
    </source>
</evidence>
<dbReference type="PANTHER" id="PTHR15836">
    <property type="entry name" value="PERIPHILIN 1"/>
    <property type="match status" value="1"/>
</dbReference>
<accession>A0A8C5FB49</accession>
<dbReference type="GeneTree" id="ENSGT00390000016228"/>
<dbReference type="GeneID" id="115545547"/>
<sequence>MEHGRRHETLQKKDLKRPVTRSSPTTTHSARMARGYNSSAQSPFRRRTEHSFWKTPSNLGARGTLPFGSKSRQRTGTKKQISLAEWKQVEKMKILKQIAEEKDVTKNPIHRVSSPAFEKPATSGSLTSRTFPSNKKDKAQLTQDQSQTEKIRPVGHPSLVSPAMAKSRAIEEKRKEIEKVYQRDCGTFSRVVKKLVSKDPSLMPPIRFAVQENLKEIGLRCAAAMDQFITQYDLSAASQEMQTHTHT</sequence>
<dbReference type="GO" id="GO:0045892">
    <property type="term" value="P:negative regulation of DNA-templated transcription"/>
    <property type="evidence" value="ECO:0007669"/>
    <property type="project" value="InterPro"/>
</dbReference>
<feature type="domain" description="Periphilin-1 C-terminal" evidence="2">
    <location>
        <begin position="164"/>
        <end position="233"/>
    </location>
</feature>
<keyword evidence="4" id="KW-1185">Reference proteome</keyword>
<proteinExistence type="predicted"/>
<dbReference type="AlphaFoldDB" id="A0A8C5FB49"/>
<protein>
    <submittedName>
        <fullName evidence="3">Periphilin-1-like</fullName>
    </submittedName>
</protein>